<dbReference type="STRING" id="549386.SAMN02927923_03721"/>
<dbReference type="EMBL" id="FMVJ01000013">
    <property type="protein sequence ID" value="SCZ05626.1"/>
    <property type="molecule type" value="Genomic_DNA"/>
</dbReference>
<dbReference type="GO" id="GO:0020037">
    <property type="term" value="F:heme binding"/>
    <property type="evidence" value="ECO:0007669"/>
    <property type="project" value="InterPro"/>
</dbReference>
<evidence type="ECO:0008006" key="5">
    <source>
        <dbReference type="Google" id="ProtNLM"/>
    </source>
</evidence>
<evidence type="ECO:0000313" key="3">
    <source>
        <dbReference type="EMBL" id="SCZ05626.1"/>
    </source>
</evidence>
<organism evidence="3 4">
    <name type="scientific">Microvirga guangxiensis</name>
    <dbReference type="NCBI Taxonomy" id="549386"/>
    <lineage>
        <taxon>Bacteria</taxon>
        <taxon>Pseudomonadati</taxon>
        <taxon>Pseudomonadota</taxon>
        <taxon>Alphaproteobacteria</taxon>
        <taxon>Hyphomicrobiales</taxon>
        <taxon>Methylobacteriaceae</taxon>
        <taxon>Microvirga</taxon>
    </lineage>
</organism>
<accession>A0A1G5KYH9</accession>
<name>A0A1G5KYH9_9HYPH</name>
<feature type="chain" id="PRO_5011654554" description="Sulfite dehydrogenase (Cytochrome) subunit SorB" evidence="2">
    <location>
        <begin position="24"/>
        <end position="125"/>
    </location>
</feature>
<evidence type="ECO:0000256" key="1">
    <source>
        <dbReference type="SAM" id="MobiDB-lite"/>
    </source>
</evidence>
<protein>
    <recommendedName>
        <fullName evidence="5">Sulfite dehydrogenase (Cytochrome) subunit SorB</fullName>
    </recommendedName>
</protein>
<feature type="compositionally biased region" description="Low complexity" evidence="1">
    <location>
        <begin position="26"/>
        <end position="35"/>
    </location>
</feature>
<evidence type="ECO:0000256" key="2">
    <source>
        <dbReference type="SAM" id="SignalP"/>
    </source>
</evidence>
<gene>
    <name evidence="3" type="ORF">SAMN02927923_03721</name>
</gene>
<dbReference type="Gene3D" id="1.10.760.10">
    <property type="entry name" value="Cytochrome c-like domain"/>
    <property type="match status" value="1"/>
</dbReference>
<dbReference type="AlphaFoldDB" id="A0A1G5KYH9"/>
<dbReference type="Proteomes" id="UP000199569">
    <property type="component" value="Unassembled WGS sequence"/>
</dbReference>
<feature type="signal peptide" evidence="2">
    <location>
        <begin position="1"/>
        <end position="23"/>
    </location>
</feature>
<feature type="compositionally biased region" description="Basic and acidic residues" evidence="1">
    <location>
        <begin position="36"/>
        <end position="48"/>
    </location>
</feature>
<dbReference type="SUPFAM" id="SSF46626">
    <property type="entry name" value="Cytochrome c"/>
    <property type="match status" value="1"/>
</dbReference>
<evidence type="ECO:0000313" key="4">
    <source>
        <dbReference type="Proteomes" id="UP000199569"/>
    </source>
</evidence>
<dbReference type="InterPro" id="IPR036909">
    <property type="entry name" value="Cyt_c-like_dom_sf"/>
</dbReference>
<dbReference type="GO" id="GO:0009055">
    <property type="term" value="F:electron transfer activity"/>
    <property type="evidence" value="ECO:0007669"/>
    <property type="project" value="InterPro"/>
</dbReference>
<proteinExistence type="predicted"/>
<sequence>MIVRLFPWLPMLALAASASFASAQAQQASAPAFTPQDERIEDLPEGPGRDETFGLCTACHGYKLVSNQGMTRDRWDETMTWMTERHGMPDIQGADRDLILDYLAAHHPPKAPARGGGFRNPFAPQ</sequence>
<reference evidence="3 4" key="1">
    <citation type="submission" date="2016-10" db="EMBL/GenBank/DDBJ databases">
        <authorList>
            <person name="de Groot N.N."/>
        </authorList>
    </citation>
    <scope>NUCLEOTIDE SEQUENCE [LARGE SCALE GENOMIC DNA]</scope>
    <source>
        <strain evidence="3 4">CGMCC 1.7666</strain>
    </source>
</reference>
<feature type="region of interest" description="Disordered" evidence="1">
    <location>
        <begin position="26"/>
        <end position="48"/>
    </location>
</feature>
<keyword evidence="2" id="KW-0732">Signal</keyword>
<keyword evidence="4" id="KW-1185">Reference proteome</keyword>